<evidence type="ECO:0000313" key="1">
    <source>
        <dbReference type="EMBL" id="MBS2548126.1"/>
    </source>
</evidence>
<gene>
    <name evidence="1" type="ORF">KGQ19_14760</name>
</gene>
<dbReference type="Pfam" id="PF10706">
    <property type="entry name" value="Aminoglyc_resit"/>
    <property type="match status" value="1"/>
</dbReference>
<dbReference type="SUPFAM" id="SSF81301">
    <property type="entry name" value="Nucleotidyltransferase"/>
    <property type="match status" value="1"/>
</dbReference>
<keyword evidence="2" id="KW-1185">Reference proteome</keyword>
<dbReference type="Gene3D" id="3.30.460.40">
    <property type="match status" value="1"/>
</dbReference>
<dbReference type="InterPro" id="IPR043519">
    <property type="entry name" value="NT_sf"/>
</dbReference>
<accession>A0ABS5KQ00</accession>
<dbReference type="InterPro" id="IPR019646">
    <property type="entry name" value="Aminoglyc_AdlTrfase"/>
</dbReference>
<sequence>MTQPPPEGRTDLSPAELEALDTRWAHAWTPAEVASRLAGVTTPWYVAAGWALDLFRGKQTRRHGDLEIAIPAADFPEIRDRFADYVFDAVGDKRLWPNPSPEDLAATHQTWFRDPSTDNYLVDVFREPHEGRTWICRHHPTIRLPYDDIICHTPDGIPYLTPELVLLFKAKHTRPKDQADFAAIAPELEPARRARLAELIGQVYPGHRWLAELAEL</sequence>
<evidence type="ECO:0008006" key="3">
    <source>
        <dbReference type="Google" id="ProtNLM"/>
    </source>
</evidence>
<comment type="caution">
    <text evidence="1">The sequence shown here is derived from an EMBL/GenBank/DDBJ whole genome shotgun (WGS) entry which is preliminary data.</text>
</comment>
<reference evidence="1 2" key="1">
    <citation type="submission" date="2020-02" db="EMBL/GenBank/DDBJ databases">
        <title>Acidophilic actinobacteria isolated from forest soil.</title>
        <authorList>
            <person name="Golinska P."/>
        </authorList>
    </citation>
    <scope>NUCLEOTIDE SEQUENCE [LARGE SCALE GENOMIC DNA]</scope>
    <source>
        <strain evidence="1 2">NL8</strain>
    </source>
</reference>
<proteinExistence type="predicted"/>
<dbReference type="EMBL" id="JAAFYZ010000041">
    <property type="protein sequence ID" value="MBS2548126.1"/>
    <property type="molecule type" value="Genomic_DNA"/>
</dbReference>
<organism evidence="1 2">
    <name type="scientific">Catenulispora pinistramenti</name>
    <dbReference type="NCBI Taxonomy" id="2705254"/>
    <lineage>
        <taxon>Bacteria</taxon>
        <taxon>Bacillati</taxon>
        <taxon>Actinomycetota</taxon>
        <taxon>Actinomycetes</taxon>
        <taxon>Catenulisporales</taxon>
        <taxon>Catenulisporaceae</taxon>
        <taxon>Catenulispora</taxon>
    </lineage>
</organism>
<name>A0ABS5KQ00_9ACTN</name>
<protein>
    <recommendedName>
        <fullName evidence="3">Amino acid transporter</fullName>
    </recommendedName>
</protein>
<evidence type="ECO:0000313" key="2">
    <source>
        <dbReference type="Proteomes" id="UP000730482"/>
    </source>
</evidence>
<dbReference type="RefSeq" id="WP_212009699.1">
    <property type="nucleotide sequence ID" value="NZ_JAAFYZ010000041.1"/>
</dbReference>
<dbReference type="Proteomes" id="UP000730482">
    <property type="component" value="Unassembled WGS sequence"/>
</dbReference>